<dbReference type="EMBL" id="FQXR01000003">
    <property type="protein sequence ID" value="SHH59235.1"/>
    <property type="molecule type" value="Genomic_DNA"/>
</dbReference>
<evidence type="ECO:0008006" key="3">
    <source>
        <dbReference type="Google" id="ProtNLM"/>
    </source>
</evidence>
<protein>
    <recommendedName>
        <fullName evidence="3">Mercury transporter</fullName>
    </recommendedName>
</protein>
<dbReference type="AlphaFoldDB" id="A0A1M5U848"/>
<dbReference type="Proteomes" id="UP000184389">
    <property type="component" value="Unassembled WGS sequence"/>
</dbReference>
<gene>
    <name evidence="1" type="ORF">SAMN02745180_00558</name>
</gene>
<dbReference type="OrthoDB" id="1778725at2"/>
<dbReference type="RefSeq" id="WP_072743143.1">
    <property type="nucleotide sequence ID" value="NZ_FQXR01000003.1"/>
</dbReference>
<proteinExistence type="predicted"/>
<sequence length="68" mass="8015">MDTLVELSNVLIWLVRAGVGARIAYCFVKATHNEEIEVYKRRMRNTLIFYILAESVWQLKDIAIYYFG</sequence>
<accession>A0A1M5U848</accession>
<keyword evidence="2" id="KW-1185">Reference proteome</keyword>
<reference evidence="1 2" key="1">
    <citation type="submission" date="2016-11" db="EMBL/GenBank/DDBJ databases">
        <authorList>
            <person name="Jaros S."/>
            <person name="Januszkiewicz K."/>
            <person name="Wedrychowicz H."/>
        </authorList>
    </citation>
    <scope>NUCLEOTIDE SEQUENCE [LARGE SCALE GENOMIC DNA]</scope>
    <source>
        <strain evidence="1 2">DSM 13106</strain>
    </source>
</reference>
<evidence type="ECO:0000313" key="1">
    <source>
        <dbReference type="EMBL" id="SHH59235.1"/>
    </source>
</evidence>
<name>A0A1M5U848_9FIRM</name>
<organism evidence="1 2">
    <name type="scientific">Sporanaerobacter acetigenes DSM 13106</name>
    <dbReference type="NCBI Taxonomy" id="1123281"/>
    <lineage>
        <taxon>Bacteria</taxon>
        <taxon>Bacillati</taxon>
        <taxon>Bacillota</taxon>
        <taxon>Tissierellia</taxon>
        <taxon>Tissierellales</taxon>
        <taxon>Sporanaerobacteraceae</taxon>
        <taxon>Sporanaerobacter</taxon>
    </lineage>
</organism>
<dbReference type="STRING" id="1123281.SAMN02745180_00558"/>
<evidence type="ECO:0000313" key="2">
    <source>
        <dbReference type="Proteomes" id="UP000184389"/>
    </source>
</evidence>